<dbReference type="PROSITE" id="PS00108">
    <property type="entry name" value="PROTEIN_KINASE_ST"/>
    <property type="match status" value="1"/>
</dbReference>
<evidence type="ECO:0000313" key="9">
    <source>
        <dbReference type="EMBL" id="QEL13233.1"/>
    </source>
</evidence>
<dbReference type="SMART" id="SM00220">
    <property type="entry name" value="S_TKc"/>
    <property type="match status" value="1"/>
</dbReference>
<dbReference type="Gene3D" id="3.30.200.20">
    <property type="entry name" value="Phosphorylase Kinase, domain 1"/>
    <property type="match status" value="1"/>
</dbReference>
<dbReference type="RefSeq" id="WP_149108216.1">
    <property type="nucleotide sequence ID" value="NZ_CP042425.1"/>
</dbReference>
<feature type="transmembrane region" description="Helical" evidence="7">
    <location>
        <begin position="842"/>
        <end position="861"/>
    </location>
</feature>
<feature type="transmembrane region" description="Helical" evidence="7">
    <location>
        <begin position="770"/>
        <end position="787"/>
    </location>
</feature>
<dbReference type="InterPro" id="IPR000719">
    <property type="entry name" value="Prot_kinase_dom"/>
</dbReference>
<dbReference type="AlphaFoldDB" id="A0A5C1A4I2"/>
<accession>A0A5C1A4I2</accession>
<keyword evidence="2 5" id="KW-0547">Nucleotide-binding</keyword>
<evidence type="ECO:0000259" key="8">
    <source>
        <dbReference type="PROSITE" id="PS50011"/>
    </source>
</evidence>
<dbReference type="PANTHER" id="PTHR43289">
    <property type="entry name" value="MITOGEN-ACTIVATED PROTEIN KINASE KINASE KINASE 20-RELATED"/>
    <property type="match status" value="1"/>
</dbReference>
<evidence type="ECO:0000256" key="5">
    <source>
        <dbReference type="PROSITE-ProRule" id="PRU10141"/>
    </source>
</evidence>
<evidence type="ECO:0000256" key="4">
    <source>
        <dbReference type="ARBA" id="ARBA00022840"/>
    </source>
</evidence>
<evidence type="ECO:0000256" key="6">
    <source>
        <dbReference type="SAM" id="MobiDB-lite"/>
    </source>
</evidence>
<dbReference type="OrthoDB" id="6111975at2"/>
<keyword evidence="7" id="KW-1133">Transmembrane helix</keyword>
<dbReference type="Gene3D" id="1.10.510.10">
    <property type="entry name" value="Transferase(Phosphotransferase) domain 1"/>
    <property type="match status" value="1"/>
</dbReference>
<feature type="transmembrane region" description="Helical" evidence="7">
    <location>
        <begin position="891"/>
        <end position="912"/>
    </location>
</feature>
<keyword evidence="7" id="KW-0472">Membrane</keyword>
<feature type="transmembrane region" description="Helical" evidence="7">
    <location>
        <begin position="562"/>
        <end position="579"/>
    </location>
</feature>
<evidence type="ECO:0000256" key="3">
    <source>
        <dbReference type="ARBA" id="ARBA00022777"/>
    </source>
</evidence>
<dbReference type="SUPFAM" id="SSF56112">
    <property type="entry name" value="Protein kinase-like (PK-like)"/>
    <property type="match status" value="1"/>
</dbReference>
<dbReference type="EMBL" id="CP042425">
    <property type="protein sequence ID" value="QEL13233.1"/>
    <property type="molecule type" value="Genomic_DNA"/>
</dbReference>
<sequence length="914" mass="97171">MSVSCPQCRSPLNVKGLKPGQFKPKCPKCGIAFVLVVPSSPDGTIVTKLLPAGPPKPAPQPHADPNSTGAFTDVEPPASDTTNAYSASVAAWPSPDATGDFTAPEPAANGTGVFAPSGVESGTHGEPAEGTQNFEASEAPPPKRKPIASDAIPDRLGGYEVVKVLGQGGMGAVLLGRQVSLGRKVALKIMHPKLSNDAKFVARFTREAYAAAQMTHHNVIQIYDIGEDHGTHFFSMEFVPGQSLMDLVKEKGKLDPEAAVGYTLQAARGLRFGHAQGMVHRDIKPDNLMLNTEGIVKVADLGLVKLPTPDVPQSKTAVEDDDEGDGRLTRAGSVMGTPMYMPPEQAMNSAGVDHRADIYSLGCSLYVMLTGKPPFDGKTALEVITRHQTDPVVPPDVIVKRVPKALSGILVKMLAKRPDDRYQTMDEVIAALEGYLGVKAVGPFTPKEEHAKQLETAAQRFNAASKRGLKKVAALGLVATCLLGVVACGLAGAFPWAGGFLGLLLATPVAYFVVAGVNSPSPFFAKVRQLVFGSRIADWLTWAGGAILVLLALWVFGILWHFLGGAALGVGLAFVLWFLTDRAQDSAREVPVNDAKVLFKSMRLQGLDEENVRQFVCKYAGDDWEELYESLFGYEAKLAAREYRKGAVAETARKFAAWREPLIAGLDARMRSRQEAKERKHLAKVEAKALEAKGVGAGEAREQADAMADALVGEAVEAKAAQRAGKKADLRAMVKAAKAKKPPEGYNLAGVKRRSMAVQNLLNDWAGRRLRFALGAAVFAIGLLWLSQNRDALKGLAATVEQAVEKGDVTAAGDAAKSATKTMAVMKPLKLAVLPDAVAKGVSHYGTPICGFLLMLSGILYYGWKPSLVAVPGVVIGVLGPTLGVPDVEPLKAWMLSTLVGGVLILVAGRFLRS</sequence>
<dbReference type="CDD" id="cd14014">
    <property type="entry name" value="STKc_PknB_like"/>
    <property type="match status" value="1"/>
</dbReference>
<feature type="region of interest" description="Disordered" evidence="6">
    <location>
        <begin position="309"/>
        <end position="328"/>
    </location>
</feature>
<feature type="transmembrane region" description="Helical" evidence="7">
    <location>
        <begin position="539"/>
        <end position="556"/>
    </location>
</feature>
<feature type="compositionally biased region" description="Pro residues" evidence="6">
    <location>
        <begin position="52"/>
        <end position="62"/>
    </location>
</feature>
<feature type="transmembrane region" description="Helical" evidence="7">
    <location>
        <begin position="868"/>
        <end position="885"/>
    </location>
</feature>
<protein>
    <submittedName>
        <fullName evidence="9">Serine/threonine protein kinase</fullName>
    </submittedName>
</protein>
<evidence type="ECO:0000256" key="7">
    <source>
        <dbReference type="SAM" id="Phobius"/>
    </source>
</evidence>
<reference evidence="10" key="1">
    <citation type="submission" date="2019-08" db="EMBL/GenBank/DDBJ databases">
        <title>Limnoglobus roseus gen. nov., sp. nov., a novel freshwater planctomycete with a giant genome from the family Gemmataceae.</title>
        <authorList>
            <person name="Kulichevskaya I.S."/>
            <person name="Naumoff D.G."/>
            <person name="Miroshnikov K."/>
            <person name="Ivanova A."/>
            <person name="Philippov D.A."/>
            <person name="Hakobyan A."/>
            <person name="Rijpstra I.C."/>
            <person name="Sinninghe Damste J.S."/>
            <person name="Liesack W."/>
            <person name="Dedysh S.N."/>
        </authorList>
    </citation>
    <scope>NUCLEOTIDE SEQUENCE [LARGE SCALE GENOMIC DNA]</scope>
    <source>
        <strain evidence="10">PX52</strain>
    </source>
</reference>
<dbReference type="PROSITE" id="PS50011">
    <property type="entry name" value="PROTEIN_KINASE_DOM"/>
    <property type="match status" value="1"/>
</dbReference>
<evidence type="ECO:0000256" key="1">
    <source>
        <dbReference type="ARBA" id="ARBA00022679"/>
    </source>
</evidence>
<dbReference type="Proteomes" id="UP000324974">
    <property type="component" value="Chromosome"/>
</dbReference>
<dbReference type="KEGG" id="lrs:PX52LOC_00087"/>
<keyword evidence="4 5" id="KW-0067">ATP-binding</keyword>
<feature type="transmembrane region" description="Helical" evidence="7">
    <location>
        <begin position="500"/>
        <end position="518"/>
    </location>
</feature>
<feature type="region of interest" description="Disordered" evidence="6">
    <location>
        <begin position="49"/>
        <end position="151"/>
    </location>
</feature>
<keyword evidence="10" id="KW-1185">Reference proteome</keyword>
<dbReference type="GO" id="GO:0005524">
    <property type="term" value="F:ATP binding"/>
    <property type="evidence" value="ECO:0007669"/>
    <property type="project" value="UniProtKB-UniRule"/>
</dbReference>
<keyword evidence="3 9" id="KW-0418">Kinase</keyword>
<dbReference type="GO" id="GO:0004674">
    <property type="term" value="F:protein serine/threonine kinase activity"/>
    <property type="evidence" value="ECO:0007669"/>
    <property type="project" value="UniProtKB-KW"/>
</dbReference>
<dbReference type="InterPro" id="IPR011009">
    <property type="entry name" value="Kinase-like_dom_sf"/>
</dbReference>
<gene>
    <name evidence="9" type="ORF">PX52LOC_00087</name>
</gene>
<dbReference type="Pfam" id="PF00069">
    <property type="entry name" value="Pkinase"/>
    <property type="match status" value="1"/>
</dbReference>
<keyword evidence="7" id="KW-0812">Transmembrane</keyword>
<feature type="binding site" evidence="5">
    <location>
        <position position="188"/>
    </location>
    <ligand>
        <name>ATP</name>
        <dbReference type="ChEBI" id="CHEBI:30616"/>
    </ligand>
</feature>
<dbReference type="PROSITE" id="PS00107">
    <property type="entry name" value="PROTEIN_KINASE_ATP"/>
    <property type="match status" value="1"/>
</dbReference>
<dbReference type="PANTHER" id="PTHR43289:SF6">
    <property type="entry name" value="SERINE_THREONINE-PROTEIN KINASE NEKL-3"/>
    <property type="match status" value="1"/>
</dbReference>
<evidence type="ECO:0000313" key="10">
    <source>
        <dbReference type="Proteomes" id="UP000324974"/>
    </source>
</evidence>
<keyword evidence="9" id="KW-0723">Serine/threonine-protein kinase</keyword>
<name>A0A5C1A4I2_9BACT</name>
<feature type="domain" description="Protein kinase" evidence="8">
    <location>
        <begin position="159"/>
        <end position="436"/>
    </location>
</feature>
<dbReference type="InterPro" id="IPR017441">
    <property type="entry name" value="Protein_kinase_ATP_BS"/>
</dbReference>
<organism evidence="9 10">
    <name type="scientific">Limnoglobus roseus</name>
    <dbReference type="NCBI Taxonomy" id="2598579"/>
    <lineage>
        <taxon>Bacteria</taxon>
        <taxon>Pseudomonadati</taxon>
        <taxon>Planctomycetota</taxon>
        <taxon>Planctomycetia</taxon>
        <taxon>Gemmatales</taxon>
        <taxon>Gemmataceae</taxon>
        <taxon>Limnoglobus</taxon>
    </lineage>
</organism>
<proteinExistence type="predicted"/>
<feature type="transmembrane region" description="Helical" evidence="7">
    <location>
        <begin position="472"/>
        <end position="494"/>
    </location>
</feature>
<keyword evidence="1" id="KW-0808">Transferase</keyword>
<dbReference type="InterPro" id="IPR008271">
    <property type="entry name" value="Ser/Thr_kinase_AS"/>
</dbReference>
<evidence type="ECO:0000256" key="2">
    <source>
        <dbReference type="ARBA" id="ARBA00022741"/>
    </source>
</evidence>